<keyword evidence="3" id="KW-0812">Transmembrane</keyword>
<keyword evidence="3" id="KW-1133">Transmembrane helix</keyword>
<proteinExistence type="predicted"/>
<sequence length="162" mass="18487">MMDNPYRPVPDEAPPYSSILKEASAQINTAPALSAEPNRPSITNHRQEMRAIVRHERQLERNQERKREIENFRAGGRLCCMIATGTTILFMATNLIFGDLKDFKERSPRERVEGLMLMVMFAFSMPGFIAGVVEQLEDRMTQNQAEVEPEGRSERQTSEADN</sequence>
<reference evidence="5" key="1">
    <citation type="journal article" date="2020" name="Stud. Mycol.">
        <title>101 Dothideomycetes genomes: A test case for predicting lifestyles and emergence of pathogens.</title>
        <authorList>
            <person name="Haridas S."/>
            <person name="Albert R."/>
            <person name="Binder M."/>
            <person name="Bloem J."/>
            <person name="LaButti K."/>
            <person name="Salamov A."/>
            <person name="Andreopoulos B."/>
            <person name="Baker S."/>
            <person name="Barry K."/>
            <person name="Bills G."/>
            <person name="Bluhm B."/>
            <person name="Cannon C."/>
            <person name="Castanera R."/>
            <person name="Culley D."/>
            <person name="Daum C."/>
            <person name="Ezra D."/>
            <person name="Gonzalez J."/>
            <person name="Henrissat B."/>
            <person name="Kuo A."/>
            <person name="Liang C."/>
            <person name="Lipzen A."/>
            <person name="Lutzoni F."/>
            <person name="Magnuson J."/>
            <person name="Mondo S."/>
            <person name="Nolan M."/>
            <person name="Ohm R."/>
            <person name="Pangilinan J."/>
            <person name="Park H.-J."/>
            <person name="Ramirez L."/>
            <person name="Alfaro M."/>
            <person name="Sun H."/>
            <person name="Tritt A."/>
            <person name="Yoshinaga Y."/>
            <person name="Zwiers L.-H."/>
            <person name="Turgeon B."/>
            <person name="Goodwin S."/>
            <person name="Spatafora J."/>
            <person name="Crous P."/>
            <person name="Grigoriev I."/>
        </authorList>
    </citation>
    <scope>NUCLEOTIDE SEQUENCE [LARGE SCALE GENOMIC DNA]</scope>
    <source>
        <strain evidence="5">CECT 20119</strain>
    </source>
</reference>
<evidence type="ECO:0000313" key="4">
    <source>
        <dbReference type="EMBL" id="KAF2218230.1"/>
    </source>
</evidence>
<dbReference type="Proteomes" id="UP000799538">
    <property type="component" value="Unassembled WGS sequence"/>
</dbReference>
<feature type="transmembrane region" description="Helical" evidence="3">
    <location>
        <begin position="74"/>
        <end position="95"/>
    </location>
</feature>
<organism evidence="4 5">
    <name type="scientific">Elsinoe ampelina</name>
    <dbReference type="NCBI Taxonomy" id="302913"/>
    <lineage>
        <taxon>Eukaryota</taxon>
        <taxon>Fungi</taxon>
        <taxon>Dikarya</taxon>
        <taxon>Ascomycota</taxon>
        <taxon>Pezizomycotina</taxon>
        <taxon>Dothideomycetes</taxon>
        <taxon>Dothideomycetidae</taxon>
        <taxon>Myriangiales</taxon>
        <taxon>Elsinoaceae</taxon>
        <taxon>Elsinoe</taxon>
    </lineage>
</organism>
<dbReference type="EMBL" id="ML992562">
    <property type="protein sequence ID" value="KAF2218230.1"/>
    <property type="molecule type" value="Genomic_DNA"/>
</dbReference>
<protein>
    <submittedName>
        <fullName evidence="4">Uncharacterized protein</fullName>
    </submittedName>
</protein>
<evidence type="ECO:0000256" key="2">
    <source>
        <dbReference type="SAM" id="MobiDB-lite"/>
    </source>
</evidence>
<evidence type="ECO:0000256" key="1">
    <source>
        <dbReference type="SAM" id="Coils"/>
    </source>
</evidence>
<feature type="compositionally biased region" description="Basic and acidic residues" evidence="2">
    <location>
        <begin position="149"/>
        <end position="162"/>
    </location>
</feature>
<dbReference type="AlphaFoldDB" id="A0A6A6FYI0"/>
<evidence type="ECO:0000313" key="5">
    <source>
        <dbReference type="Proteomes" id="UP000799538"/>
    </source>
</evidence>
<keyword evidence="5" id="KW-1185">Reference proteome</keyword>
<dbReference type="OrthoDB" id="10372145at2759"/>
<feature type="coiled-coil region" evidence="1">
    <location>
        <begin position="45"/>
        <end position="72"/>
    </location>
</feature>
<name>A0A6A6FYI0_9PEZI</name>
<feature type="region of interest" description="Disordered" evidence="2">
    <location>
        <begin position="141"/>
        <end position="162"/>
    </location>
</feature>
<feature type="transmembrane region" description="Helical" evidence="3">
    <location>
        <begin position="115"/>
        <end position="133"/>
    </location>
</feature>
<keyword evidence="1" id="KW-0175">Coiled coil</keyword>
<evidence type="ECO:0000256" key="3">
    <source>
        <dbReference type="SAM" id="Phobius"/>
    </source>
</evidence>
<accession>A0A6A6FYI0</accession>
<keyword evidence="3" id="KW-0472">Membrane</keyword>
<gene>
    <name evidence="4" type="ORF">BDZ85DRAFT_116744</name>
</gene>